<reference evidence="1 2" key="1">
    <citation type="submission" date="2020-08" db="EMBL/GenBank/DDBJ databases">
        <title>Whole genome shotgun sequence of Actinoplanes ianthinogenes NBRC 13996.</title>
        <authorList>
            <person name="Komaki H."/>
            <person name="Tamura T."/>
        </authorList>
    </citation>
    <scope>NUCLEOTIDE SEQUENCE [LARGE SCALE GENOMIC DNA]</scope>
    <source>
        <strain evidence="1 2">NBRC 13996</strain>
    </source>
</reference>
<dbReference type="EMBL" id="AP023356">
    <property type="protein sequence ID" value="BCJ43907.1"/>
    <property type="molecule type" value="Genomic_DNA"/>
</dbReference>
<organism evidence="1 2">
    <name type="scientific">Actinoplanes ianthinogenes</name>
    <dbReference type="NCBI Taxonomy" id="122358"/>
    <lineage>
        <taxon>Bacteria</taxon>
        <taxon>Bacillati</taxon>
        <taxon>Actinomycetota</taxon>
        <taxon>Actinomycetes</taxon>
        <taxon>Micromonosporales</taxon>
        <taxon>Micromonosporaceae</taxon>
        <taxon>Actinoplanes</taxon>
    </lineage>
</organism>
<proteinExistence type="predicted"/>
<name>A0ABN6CEJ8_9ACTN</name>
<evidence type="ECO:0000313" key="1">
    <source>
        <dbReference type="EMBL" id="BCJ43907.1"/>
    </source>
</evidence>
<accession>A0ABN6CEJ8</accession>
<keyword evidence="2" id="KW-1185">Reference proteome</keyword>
<protein>
    <submittedName>
        <fullName evidence="1">Uncharacterized protein</fullName>
    </submittedName>
</protein>
<gene>
    <name evidence="1" type="ORF">Aiant_45640</name>
</gene>
<evidence type="ECO:0000313" key="2">
    <source>
        <dbReference type="Proteomes" id="UP000676967"/>
    </source>
</evidence>
<sequence length="77" mass="7920">MGAAAHERAALMATECGLATLLRPGGPVRVPFRRCCAAALVGADAPLDACSAARVPDRRPPVCAPVAGVWKAVAVWR</sequence>
<dbReference type="Proteomes" id="UP000676967">
    <property type="component" value="Chromosome"/>
</dbReference>